<gene>
    <name evidence="1" type="ORF">P7K49_034709</name>
</gene>
<comment type="caution">
    <text evidence="1">The sequence shown here is derived from an EMBL/GenBank/DDBJ whole genome shotgun (WGS) entry which is preliminary data.</text>
</comment>
<accession>A0ABQ9TVI6</accession>
<evidence type="ECO:0000313" key="2">
    <source>
        <dbReference type="Proteomes" id="UP001266305"/>
    </source>
</evidence>
<evidence type="ECO:0000313" key="1">
    <source>
        <dbReference type="EMBL" id="KAK2088802.1"/>
    </source>
</evidence>
<sequence>QKKKKRQRALRPGWGAECVSVAGVGSAPAPAPPTHTLAANLHSPLAFAPCHSPDSQ</sequence>
<reference evidence="1 2" key="1">
    <citation type="submission" date="2023-05" db="EMBL/GenBank/DDBJ databases">
        <title>B98-5 Cell Line De Novo Hybrid Assembly: An Optical Mapping Approach.</title>
        <authorList>
            <person name="Kananen K."/>
            <person name="Auerbach J.A."/>
            <person name="Kautto E."/>
            <person name="Blachly J.S."/>
        </authorList>
    </citation>
    <scope>NUCLEOTIDE SEQUENCE [LARGE SCALE GENOMIC DNA]</scope>
    <source>
        <strain evidence="1">B95-8</strain>
        <tissue evidence="1">Cell line</tissue>
    </source>
</reference>
<keyword evidence="2" id="KW-1185">Reference proteome</keyword>
<feature type="non-terminal residue" evidence="1">
    <location>
        <position position="56"/>
    </location>
</feature>
<protein>
    <submittedName>
        <fullName evidence="1">Uncharacterized protein</fullName>
    </submittedName>
</protein>
<organism evidence="1 2">
    <name type="scientific">Saguinus oedipus</name>
    <name type="common">Cotton-top tamarin</name>
    <name type="synonym">Oedipomidas oedipus</name>
    <dbReference type="NCBI Taxonomy" id="9490"/>
    <lineage>
        <taxon>Eukaryota</taxon>
        <taxon>Metazoa</taxon>
        <taxon>Chordata</taxon>
        <taxon>Craniata</taxon>
        <taxon>Vertebrata</taxon>
        <taxon>Euteleostomi</taxon>
        <taxon>Mammalia</taxon>
        <taxon>Eutheria</taxon>
        <taxon>Euarchontoglires</taxon>
        <taxon>Primates</taxon>
        <taxon>Haplorrhini</taxon>
        <taxon>Platyrrhini</taxon>
        <taxon>Cebidae</taxon>
        <taxon>Callitrichinae</taxon>
        <taxon>Saguinus</taxon>
    </lineage>
</organism>
<feature type="non-terminal residue" evidence="1">
    <location>
        <position position="1"/>
    </location>
</feature>
<dbReference type="EMBL" id="JASSZA010000019">
    <property type="protein sequence ID" value="KAK2088802.1"/>
    <property type="molecule type" value="Genomic_DNA"/>
</dbReference>
<name>A0ABQ9TVI6_SAGOE</name>
<dbReference type="Proteomes" id="UP001266305">
    <property type="component" value="Unassembled WGS sequence"/>
</dbReference>
<proteinExistence type="predicted"/>